<evidence type="ECO:0000313" key="1">
    <source>
        <dbReference type="EMBL" id="MBO1110173.1"/>
    </source>
</evidence>
<protein>
    <submittedName>
        <fullName evidence="1">Uncharacterized protein</fullName>
    </submittedName>
</protein>
<accession>A0A8I2B6Z2</accession>
<gene>
    <name evidence="1" type="ORF">J2R62_18885</name>
</gene>
<sequence length="47" mass="5353">MKRLADLTAAEKKFIDDALAEAEREAGQKINRPNRYIVGNHARTKIE</sequence>
<comment type="caution">
    <text evidence="1">The sequence shown here is derived from an EMBL/GenBank/DDBJ whole genome shotgun (WGS) entry which is preliminary data.</text>
</comment>
<organism evidence="1 2">
    <name type="scientific">Plesiomonas shigelloides</name>
    <name type="common">Aeromonas shigelloides</name>
    <dbReference type="NCBI Taxonomy" id="703"/>
    <lineage>
        <taxon>Bacteria</taxon>
        <taxon>Pseudomonadati</taxon>
        <taxon>Pseudomonadota</taxon>
        <taxon>Gammaproteobacteria</taxon>
        <taxon>Enterobacterales</taxon>
        <taxon>Enterobacteriaceae</taxon>
        <taxon>Plesiomonas</taxon>
    </lineage>
</organism>
<dbReference type="AlphaFoldDB" id="A0A8I2B6Z2"/>
<reference evidence="1" key="1">
    <citation type="submission" date="2021-03" db="EMBL/GenBank/DDBJ databases">
        <title>Plesiomonas shigelloides zfcc0051, isolated from zebrafish feces.</title>
        <authorList>
            <person name="Vanderhoek Z."/>
            <person name="Gaulke C."/>
        </authorList>
    </citation>
    <scope>NUCLEOTIDE SEQUENCE</scope>
    <source>
        <strain evidence="1">Zfcc0051</strain>
    </source>
</reference>
<proteinExistence type="predicted"/>
<dbReference type="Proteomes" id="UP000664658">
    <property type="component" value="Unassembled WGS sequence"/>
</dbReference>
<dbReference type="EMBL" id="JAFNAA010000397">
    <property type="protein sequence ID" value="MBO1110173.1"/>
    <property type="molecule type" value="Genomic_DNA"/>
</dbReference>
<evidence type="ECO:0000313" key="2">
    <source>
        <dbReference type="Proteomes" id="UP000664658"/>
    </source>
</evidence>
<dbReference type="RefSeq" id="WP_207543002.1">
    <property type="nucleotide sequence ID" value="NZ_JAFNAA010000397.1"/>
</dbReference>
<name>A0A8I2B6Z2_PLESH</name>